<feature type="domain" description="Metallo-beta-lactamase" evidence="1">
    <location>
        <begin position="14"/>
        <end position="196"/>
    </location>
</feature>
<protein>
    <submittedName>
        <fullName evidence="2">Glyoxylase, beta-lactamase superfamily II</fullName>
    </submittedName>
</protein>
<evidence type="ECO:0000313" key="2">
    <source>
        <dbReference type="EMBL" id="SMB80616.1"/>
    </source>
</evidence>
<dbReference type="Proteomes" id="UP000192582">
    <property type="component" value="Unassembled WGS sequence"/>
</dbReference>
<organism evidence="2 3">
    <name type="scientific">Deinococcus hopiensis KR-140</name>
    <dbReference type="NCBI Taxonomy" id="695939"/>
    <lineage>
        <taxon>Bacteria</taxon>
        <taxon>Thermotogati</taxon>
        <taxon>Deinococcota</taxon>
        <taxon>Deinococci</taxon>
        <taxon>Deinococcales</taxon>
        <taxon>Deinococcaceae</taxon>
        <taxon>Deinococcus</taxon>
    </lineage>
</organism>
<keyword evidence="3" id="KW-1185">Reference proteome</keyword>
<accession>A0A1W1UHN6</accession>
<dbReference type="SUPFAM" id="SSF56281">
    <property type="entry name" value="Metallo-hydrolase/oxidoreductase"/>
    <property type="match status" value="1"/>
</dbReference>
<evidence type="ECO:0000313" key="3">
    <source>
        <dbReference type="Proteomes" id="UP000192582"/>
    </source>
</evidence>
<name>A0A1W1UHN6_9DEIO</name>
<dbReference type="Pfam" id="PF00753">
    <property type="entry name" value="Lactamase_B"/>
    <property type="match status" value="1"/>
</dbReference>
<dbReference type="InterPro" id="IPR001279">
    <property type="entry name" value="Metallo-B-lactamas"/>
</dbReference>
<dbReference type="SMART" id="SM00849">
    <property type="entry name" value="Lactamase_B"/>
    <property type="match status" value="1"/>
</dbReference>
<sequence>MSPLPEGVTVHALYANVYLLHTPEGRVMVDSGSLAHTPRFARVLRDFRPDALLLTHAHVDHSGGAFLAARSGVPILTHPLECPLLTGQEHHLPYPAGAPRVGQIISRLHPKVPPSALRAVLPGEHVYGWEVLPLPGHSRGQIGLLRGGVLIAGDAVISGPNGAHLPRPAYNDDHAQAVQTLRLLTELDLRVILPGHGGPLTPQQLRERARRDG</sequence>
<evidence type="ECO:0000259" key="1">
    <source>
        <dbReference type="SMART" id="SM00849"/>
    </source>
</evidence>
<dbReference type="RefSeq" id="WP_245808138.1">
    <property type="nucleotide sequence ID" value="NZ_FWWU01000004.1"/>
</dbReference>
<dbReference type="PANTHER" id="PTHR42951:SF14">
    <property type="entry name" value="METALLO-BETA-LACTAMASE SUPERFAMILY PROTEIN"/>
    <property type="match status" value="1"/>
</dbReference>
<gene>
    <name evidence="2" type="ORF">SAMN00790413_05582</name>
</gene>
<dbReference type="InterPro" id="IPR036866">
    <property type="entry name" value="RibonucZ/Hydroxyglut_hydro"/>
</dbReference>
<dbReference type="EMBL" id="FWWU01000004">
    <property type="protein sequence ID" value="SMB80616.1"/>
    <property type="molecule type" value="Genomic_DNA"/>
</dbReference>
<dbReference type="STRING" id="695939.SAMN00790413_05582"/>
<dbReference type="AlphaFoldDB" id="A0A1W1UHN6"/>
<reference evidence="2 3" key="1">
    <citation type="submission" date="2017-04" db="EMBL/GenBank/DDBJ databases">
        <authorList>
            <person name="Afonso C.L."/>
            <person name="Miller P.J."/>
            <person name="Scott M.A."/>
            <person name="Spackman E."/>
            <person name="Goraichik I."/>
            <person name="Dimitrov K.M."/>
            <person name="Suarez D.L."/>
            <person name="Swayne D.E."/>
        </authorList>
    </citation>
    <scope>NUCLEOTIDE SEQUENCE [LARGE SCALE GENOMIC DNA]</scope>
    <source>
        <strain evidence="2 3">KR-140</strain>
    </source>
</reference>
<proteinExistence type="predicted"/>
<dbReference type="PANTHER" id="PTHR42951">
    <property type="entry name" value="METALLO-BETA-LACTAMASE DOMAIN-CONTAINING"/>
    <property type="match status" value="1"/>
</dbReference>
<dbReference type="InterPro" id="IPR050855">
    <property type="entry name" value="NDM-1-like"/>
</dbReference>
<dbReference type="Gene3D" id="3.60.15.10">
    <property type="entry name" value="Ribonuclease Z/Hydroxyacylglutathione hydrolase-like"/>
    <property type="match status" value="1"/>
</dbReference>